<protein>
    <recommendedName>
        <fullName evidence="14">L,D-TPase catalytic domain-containing protein</fullName>
    </recommendedName>
</protein>
<dbReference type="GO" id="GO:0071972">
    <property type="term" value="F:peptidoglycan L,D-transpeptidase activity"/>
    <property type="evidence" value="ECO:0007669"/>
    <property type="project" value="TreeGrafter"/>
</dbReference>
<evidence type="ECO:0000256" key="8">
    <source>
        <dbReference type="ARBA" id="ARBA00023139"/>
    </source>
</evidence>
<dbReference type="Proteomes" id="UP000050867">
    <property type="component" value="Unassembled WGS sequence"/>
</dbReference>
<dbReference type="Gene3D" id="2.60.40.3780">
    <property type="match status" value="1"/>
</dbReference>
<dbReference type="InterPro" id="IPR005490">
    <property type="entry name" value="LD_TPept_cat_dom"/>
</dbReference>
<reference evidence="15 16" key="1">
    <citation type="submission" date="2015-10" db="EMBL/GenBank/DDBJ databases">
        <title>Draft genome sequence of pyrrolomycin-producing Streptomyces vitaminophilus.</title>
        <authorList>
            <person name="Graham D.E."/>
            <person name="Mahan K.M."/>
            <person name="Klingeman D.M."/>
            <person name="Hettich R.L."/>
            <person name="Parry R.J."/>
        </authorList>
    </citation>
    <scope>NUCLEOTIDE SEQUENCE [LARGE SCALE GENOMIC DNA]</scope>
    <source>
        <strain evidence="15 16">ATCC 31673</strain>
    </source>
</reference>
<dbReference type="RefSeq" id="WP_018383440.1">
    <property type="nucleotide sequence ID" value="NZ_LLZU01000012.1"/>
</dbReference>
<keyword evidence="5 13" id="KW-0133">Cell shape</keyword>
<dbReference type="OrthoDB" id="5242354at2"/>
<keyword evidence="4" id="KW-0732">Signal</keyword>
<keyword evidence="2" id="KW-1003">Cell membrane</keyword>
<dbReference type="CDD" id="cd16913">
    <property type="entry name" value="YkuD_like"/>
    <property type="match status" value="1"/>
</dbReference>
<keyword evidence="7" id="KW-0472">Membrane</keyword>
<dbReference type="Gene3D" id="2.60.40.3710">
    <property type="match status" value="1"/>
</dbReference>
<evidence type="ECO:0000256" key="2">
    <source>
        <dbReference type="ARBA" id="ARBA00022475"/>
    </source>
</evidence>
<dbReference type="GO" id="GO:0008360">
    <property type="term" value="P:regulation of cell shape"/>
    <property type="evidence" value="ECO:0007669"/>
    <property type="project" value="UniProtKB-UniRule"/>
</dbReference>
<accession>A0A0T6LTP3</accession>
<keyword evidence="16" id="KW-1185">Reference proteome</keyword>
<dbReference type="FunFam" id="2.40.440.10:FF:000005">
    <property type="entry name" value="L,D-transpeptidase 2"/>
    <property type="match status" value="1"/>
</dbReference>
<organism evidence="15 16">
    <name type="scientific">Wenjunlia vitaminophila</name>
    <name type="common">Streptomyces vitaminophilus</name>
    <dbReference type="NCBI Taxonomy" id="76728"/>
    <lineage>
        <taxon>Bacteria</taxon>
        <taxon>Bacillati</taxon>
        <taxon>Actinomycetota</taxon>
        <taxon>Actinomycetes</taxon>
        <taxon>Kitasatosporales</taxon>
        <taxon>Streptomycetaceae</taxon>
        <taxon>Wenjunlia</taxon>
    </lineage>
</organism>
<dbReference type="PANTHER" id="PTHR30582:SF2">
    <property type="entry name" value="L,D-TRANSPEPTIDASE YCIB-RELATED"/>
    <property type="match status" value="1"/>
</dbReference>
<evidence type="ECO:0000256" key="7">
    <source>
        <dbReference type="ARBA" id="ARBA00023136"/>
    </source>
</evidence>
<dbReference type="InterPro" id="IPR038063">
    <property type="entry name" value="Transpep_catalytic_dom"/>
</dbReference>
<comment type="pathway">
    <text evidence="1 13">Cell wall biogenesis; peptidoglycan biosynthesis.</text>
</comment>
<dbReference type="Pfam" id="PF17964">
    <property type="entry name" value="Big_10"/>
    <property type="match status" value="1"/>
</dbReference>
<dbReference type="GO" id="GO:0005576">
    <property type="term" value="C:extracellular region"/>
    <property type="evidence" value="ECO:0007669"/>
    <property type="project" value="TreeGrafter"/>
</dbReference>
<keyword evidence="11 13" id="KW-0961">Cell wall biogenesis/degradation</keyword>
<comment type="pathway">
    <text evidence="12">Glycan biosynthesis.</text>
</comment>
<keyword evidence="9" id="KW-0449">Lipoprotein</keyword>
<evidence type="ECO:0000256" key="12">
    <source>
        <dbReference type="ARBA" id="ARBA00060592"/>
    </source>
</evidence>
<dbReference type="EMBL" id="LLZU01000012">
    <property type="protein sequence ID" value="KRV49414.1"/>
    <property type="molecule type" value="Genomic_DNA"/>
</dbReference>
<feature type="active site" description="Proton donor/acceptor" evidence="13">
    <location>
        <position position="318"/>
    </location>
</feature>
<dbReference type="PROSITE" id="PS51257">
    <property type="entry name" value="PROKAR_LIPOPROTEIN"/>
    <property type="match status" value="1"/>
</dbReference>
<evidence type="ECO:0000313" key="15">
    <source>
        <dbReference type="EMBL" id="KRV49414.1"/>
    </source>
</evidence>
<proteinExistence type="predicted"/>
<dbReference type="InterPro" id="IPR050979">
    <property type="entry name" value="LD-transpeptidase"/>
</dbReference>
<dbReference type="AlphaFoldDB" id="A0A0T6LTP3"/>
<dbReference type="SUPFAM" id="SSF141523">
    <property type="entry name" value="L,D-transpeptidase catalytic domain-like"/>
    <property type="match status" value="1"/>
</dbReference>
<evidence type="ECO:0000256" key="9">
    <source>
        <dbReference type="ARBA" id="ARBA00023288"/>
    </source>
</evidence>
<dbReference type="GO" id="GO:0018104">
    <property type="term" value="P:peptidoglycan-protein cross-linking"/>
    <property type="evidence" value="ECO:0007669"/>
    <property type="project" value="TreeGrafter"/>
</dbReference>
<dbReference type="InterPro" id="IPR041280">
    <property type="entry name" value="Big_10"/>
</dbReference>
<evidence type="ECO:0000256" key="5">
    <source>
        <dbReference type="ARBA" id="ARBA00022960"/>
    </source>
</evidence>
<evidence type="ECO:0000259" key="14">
    <source>
        <dbReference type="PROSITE" id="PS52029"/>
    </source>
</evidence>
<dbReference type="PANTHER" id="PTHR30582">
    <property type="entry name" value="L,D-TRANSPEPTIDASE"/>
    <property type="match status" value="1"/>
</dbReference>
<name>A0A0T6LTP3_WENVI</name>
<keyword evidence="3" id="KW-0808">Transferase</keyword>
<keyword evidence="6 13" id="KW-0573">Peptidoglycan synthesis</keyword>
<feature type="domain" description="L,D-TPase catalytic" evidence="14">
    <location>
        <begin position="238"/>
        <end position="383"/>
    </location>
</feature>
<evidence type="ECO:0000256" key="13">
    <source>
        <dbReference type="PROSITE-ProRule" id="PRU01373"/>
    </source>
</evidence>
<dbReference type="Pfam" id="PF03734">
    <property type="entry name" value="YkuD"/>
    <property type="match status" value="1"/>
</dbReference>
<dbReference type="Gene3D" id="2.40.440.10">
    <property type="entry name" value="L,D-transpeptidase catalytic domain-like"/>
    <property type="match status" value="1"/>
</dbReference>
<evidence type="ECO:0000256" key="11">
    <source>
        <dbReference type="ARBA" id="ARBA00023316"/>
    </source>
</evidence>
<comment type="caution">
    <text evidence="15">The sequence shown here is derived from an EMBL/GenBank/DDBJ whole genome shotgun (WGS) entry which is preliminary data.</text>
</comment>
<dbReference type="GO" id="GO:0016746">
    <property type="term" value="F:acyltransferase activity"/>
    <property type="evidence" value="ECO:0007669"/>
    <property type="project" value="UniProtKB-KW"/>
</dbReference>
<dbReference type="UniPathway" id="UPA00219"/>
<dbReference type="STRING" id="76728.AQ490_20740"/>
<dbReference type="PROSITE" id="PS52029">
    <property type="entry name" value="LD_TPASE"/>
    <property type="match status" value="1"/>
</dbReference>
<evidence type="ECO:0000256" key="1">
    <source>
        <dbReference type="ARBA" id="ARBA00004752"/>
    </source>
</evidence>
<evidence type="ECO:0000313" key="16">
    <source>
        <dbReference type="Proteomes" id="UP000050867"/>
    </source>
</evidence>
<sequence>MEAARGVWRGGGRAVTGGFLLAVTACGPPPDQDSEDQRPPRSPAVVRVVPADGARDVRPLGVLRVEAGPGRLVGVRVIDGRGRAVVGRLSRDQRLWLPRGRLSPATTYTVAVVAVNAEGERTDLRSRFTTAYPEGALVGHFTPEDGSVVGVGMPVSLRFNRPVTQRATVERAIRVSADPAVEIAGHWFGDQRLDYRPREYWLPGTRVTLRLRLAGVEGAPGFYGVQDRTVRFTVGRSQVSTVDVARHTMTVRRDGQVVRVIPISAGSPDHPTYNGRMVISEKSPVTRMNGATVGFGDAYDIPDVPHAMRLTASGTFLHGNYWAAQEVFGRANTSHGCIGLADVKPSRRRAKGVRPAPRDTTSGETPAAWFYRQSMTGDVVEVVNSVDRTVAPDNGLNGWNLDWAGWLRGGAPR</sequence>
<evidence type="ECO:0000256" key="10">
    <source>
        <dbReference type="ARBA" id="ARBA00023315"/>
    </source>
</evidence>
<gene>
    <name evidence="15" type="ORF">AQ490_20740</name>
</gene>
<feature type="active site" description="Nucleophile" evidence="13">
    <location>
        <position position="337"/>
    </location>
</feature>
<evidence type="ECO:0000256" key="4">
    <source>
        <dbReference type="ARBA" id="ARBA00022729"/>
    </source>
</evidence>
<dbReference type="CDD" id="cd13432">
    <property type="entry name" value="LDT_IgD_like_2"/>
    <property type="match status" value="1"/>
</dbReference>
<evidence type="ECO:0000256" key="3">
    <source>
        <dbReference type="ARBA" id="ARBA00022679"/>
    </source>
</evidence>
<dbReference type="eggNOG" id="COG1376">
    <property type="taxonomic scope" value="Bacteria"/>
</dbReference>
<keyword evidence="8" id="KW-0564">Palmitate</keyword>
<dbReference type="GO" id="GO:0071555">
    <property type="term" value="P:cell wall organization"/>
    <property type="evidence" value="ECO:0007669"/>
    <property type="project" value="UniProtKB-UniRule"/>
</dbReference>
<keyword evidence="10" id="KW-0012">Acyltransferase</keyword>
<evidence type="ECO:0000256" key="6">
    <source>
        <dbReference type="ARBA" id="ARBA00022984"/>
    </source>
</evidence>